<dbReference type="InterPro" id="IPR019079">
    <property type="entry name" value="Capsule_synth_CapA"/>
</dbReference>
<dbReference type="Proteomes" id="UP000199600">
    <property type="component" value="Unassembled WGS sequence"/>
</dbReference>
<accession>A0A1A8Y4B7</accession>
<organism evidence="3 4">
    <name type="scientific">Candidatus Propionivibrio aalborgensis</name>
    <dbReference type="NCBI Taxonomy" id="1860101"/>
    <lineage>
        <taxon>Bacteria</taxon>
        <taxon>Pseudomonadati</taxon>
        <taxon>Pseudomonadota</taxon>
        <taxon>Betaproteobacteria</taxon>
        <taxon>Rhodocyclales</taxon>
        <taxon>Rhodocyclaceae</taxon>
        <taxon>Propionivibrio</taxon>
    </lineage>
</organism>
<dbReference type="CDD" id="cd07381">
    <property type="entry name" value="MPP_CapA"/>
    <property type="match status" value="1"/>
</dbReference>
<dbReference type="PANTHER" id="PTHR33393">
    <property type="entry name" value="POLYGLUTAMINE SYNTHESIS ACCESSORY PROTEIN RV0574C-RELATED"/>
    <property type="match status" value="1"/>
</dbReference>
<dbReference type="EMBL" id="FLQY01000401">
    <property type="protein sequence ID" value="SBT11228.1"/>
    <property type="molecule type" value="Genomic_DNA"/>
</dbReference>
<dbReference type="InterPro" id="IPR052169">
    <property type="entry name" value="CW_Biosynth-Accessory"/>
</dbReference>
<comment type="similarity">
    <text evidence="1">Belongs to the CapA family.</text>
</comment>
<dbReference type="Pfam" id="PF09587">
    <property type="entry name" value="PGA_cap"/>
    <property type="match status" value="1"/>
</dbReference>
<dbReference type="PANTHER" id="PTHR33393:SF13">
    <property type="entry name" value="PGA BIOSYNTHESIS PROTEIN CAPA"/>
    <property type="match status" value="1"/>
</dbReference>
<feature type="domain" description="Capsule synthesis protein CapA" evidence="2">
    <location>
        <begin position="46"/>
        <end position="282"/>
    </location>
</feature>
<reference evidence="3 4" key="1">
    <citation type="submission" date="2016-06" db="EMBL/GenBank/DDBJ databases">
        <authorList>
            <person name="Kjaerup R.B."/>
            <person name="Dalgaard T.S."/>
            <person name="Juul-Madsen H.R."/>
        </authorList>
    </citation>
    <scope>NUCLEOTIDE SEQUENCE [LARGE SCALE GENOMIC DNA]</scope>
    <source>
        <strain evidence="3">2</strain>
    </source>
</reference>
<evidence type="ECO:0000313" key="3">
    <source>
        <dbReference type="EMBL" id="SBT11228.1"/>
    </source>
</evidence>
<dbReference type="SMART" id="SM00854">
    <property type="entry name" value="PGA_cap"/>
    <property type="match status" value="1"/>
</dbReference>
<proteinExistence type="inferred from homology"/>
<evidence type="ECO:0000256" key="1">
    <source>
        <dbReference type="ARBA" id="ARBA00005662"/>
    </source>
</evidence>
<keyword evidence="4" id="KW-1185">Reference proteome</keyword>
<sequence>MCDDESGILGPGRTACREYGAMKPIHSIFVLLALFFNTGVQADPVRLIFVGDVMLDDGPGRVIASGRDPLVFFDAQLRDADFTIGNLECPIATVGKPLDSKIVSFRADPRVVPLLKGRFDALAVANNHSGDYGKEAFLETIGHLDRADIAYFGGGRDLAGAHAPLWIERQGLRIAVLGYNEFKPRSFEAGPDLPGIAWSEDSQVIGDIRAARVAGADLVIPFMHWGWEREPNPSERQRQLAHSMIDAGADVVVGGHPHVTQGAEYYRGKLIVYSLGNFVFDGFELPAAKRGWLLRLTLDRQGLVEWETLAAQMDEEGTPHPVPGALTPCGTLDRGTEADRVQACANP</sequence>
<gene>
    <name evidence="3" type="ORF">PROAA_950018</name>
</gene>
<evidence type="ECO:0000313" key="4">
    <source>
        <dbReference type="Proteomes" id="UP000199600"/>
    </source>
</evidence>
<dbReference type="Gene3D" id="3.60.21.10">
    <property type="match status" value="1"/>
</dbReference>
<name>A0A1A8Y4B7_9RHOO</name>
<dbReference type="AlphaFoldDB" id="A0A1A8Y4B7"/>
<dbReference type="InterPro" id="IPR029052">
    <property type="entry name" value="Metallo-depent_PP-like"/>
</dbReference>
<dbReference type="SUPFAM" id="SSF56300">
    <property type="entry name" value="Metallo-dependent phosphatases"/>
    <property type="match status" value="1"/>
</dbReference>
<protein>
    <submittedName>
        <fullName evidence="3">Putative poly-gamma-glutamate biosynthesis enzyme</fullName>
    </submittedName>
</protein>
<evidence type="ECO:0000259" key="2">
    <source>
        <dbReference type="SMART" id="SM00854"/>
    </source>
</evidence>